<keyword evidence="1" id="KW-0732">Signal</keyword>
<comment type="caution">
    <text evidence="2">The sequence shown here is derived from an EMBL/GenBank/DDBJ whole genome shotgun (WGS) entry which is preliminary data.</text>
</comment>
<feature type="chain" id="PRO_5020427102" evidence="1">
    <location>
        <begin position="28"/>
        <end position="131"/>
    </location>
</feature>
<dbReference type="Proteomes" id="UP000295662">
    <property type="component" value="Unassembled WGS sequence"/>
</dbReference>
<dbReference type="RefSeq" id="WP_133793243.1">
    <property type="nucleotide sequence ID" value="NZ_SOCA01000001.1"/>
</dbReference>
<dbReference type="EMBL" id="SOCA01000001">
    <property type="protein sequence ID" value="TDU81279.1"/>
    <property type="molecule type" value="Genomic_DNA"/>
</dbReference>
<name>A0A4R7SRN2_9BACT</name>
<evidence type="ECO:0000313" key="2">
    <source>
        <dbReference type="EMBL" id="TDU81279.1"/>
    </source>
</evidence>
<organism evidence="2 3">
    <name type="scientific">Prosthecobacter fusiformis</name>
    <dbReference type="NCBI Taxonomy" id="48464"/>
    <lineage>
        <taxon>Bacteria</taxon>
        <taxon>Pseudomonadati</taxon>
        <taxon>Verrucomicrobiota</taxon>
        <taxon>Verrucomicrobiia</taxon>
        <taxon>Verrucomicrobiales</taxon>
        <taxon>Verrucomicrobiaceae</taxon>
        <taxon>Prosthecobacter</taxon>
    </lineage>
</organism>
<protein>
    <submittedName>
        <fullName evidence="2">Uncharacterized protein</fullName>
    </submittedName>
</protein>
<evidence type="ECO:0000256" key="1">
    <source>
        <dbReference type="SAM" id="SignalP"/>
    </source>
</evidence>
<reference evidence="2 3" key="1">
    <citation type="submission" date="2019-03" db="EMBL/GenBank/DDBJ databases">
        <title>Genomic Encyclopedia of Archaeal and Bacterial Type Strains, Phase II (KMG-II): from individual species to whole genera.</title>
        <authorList>
            <person name="Goeker M."/>
        </authorList>
    </citation>
    <scope>NUCLEOTIDE SEQUENCE [LARGE SCALE GENOMIC DNA]</scope>
    <source>
        <strain evidence="2 3">ATCC 25309</strain>
    </source>
</reference>
<proteinExistence type="predicted"/>
<accession>A0A4R7SRN2</accession>
<evidence type="ECO:0000313" key="3">
    <source>
        <dbReference type="Proteomes" id="UP000295662"/>
    </source>
</evidence>
<dbReference type="AlphaFoldDB" id="A0A4R7SRN2"/>
<keyword evidence="3" id="KW-1185">Reference proteome</keyword>
<gene>
    <name evidence="2" type="ORF">EI77_00582</name>
</gene>
<feature type="signal peptide" evidence="1">
    <location>
        <begin position="1"/>
        <end position="27"/>
    </location>
</feature>
<sequence length="131" mass="14329">MKTRTMTMNLMAMALCLLGGLSATGMAHGESPFKKWSDRREARAGAAAANKDIGQGKVRYDIGGIPSETDTELRSLAAKRYNITVAFSGCIIGPNVAYDRAYRQTVIQHLKAKYGFDPVMKIEAELRAKSK</sequence>